<protein>
    <submittedName>
        <fullName evidence="2">SPFH domain-containing protein</fullName>
    </submittedName>
</protein>
<reference evidence="2" key="1">
    <citation type="journal article" date="2021" name="PeerJ">
        <title>Extensive microbial diversity within the chicken gut microbiome revealed by metagenomics and culture.</title>
        <authorList>
            <person name="Gilroy R."/>
            <person name="Ravi A."/>
            <person name="Getino M."/>
            <person name="Pursley I."/>
            <person name="Horton D.L."/>
            <person name="Alikhan N.F."/>
            <person name="Baker D."/>
            <person name="Gharbi K."/>
            <person name="Hall N."/>
            <person name="Watson M."/>
            <person name="Adriaenssens E.M."/>
            <person name="Foster-Nyarko E."/>
            <person name="Jarju S."/>
            <person name="Secka A."/>
            <person name="Antonio M."/>
            <person name="Oren A."/>
            <person name="Chaudhuri R.R."/>
            <person name="La Ragione R."/>
            <person name="Hildebrand F."/>
            <person name="Pallen M.J."/>
        </authorList>
    </citation>
    <scope>NUCLEOTIDE SEQUENCE</scope>
    <source>
        <strain evidence="2">CHK192-8294</strain>
    </source>
</reference>
<name>A0A9D2ML04_9FIRM</name>
<gene>
    <name evidence="2" type="ORF">H9712_01635</name>
</gene>
<evidence type="ECO:0000313" key="3">
    <source>
        <dbReference type="Proteomes" id="UP000823921"/>
    </source>
</evidence>
<dbReference type="InterPro" id="IPR036013">
    <property type="entry name" value="Band_7/SPFH_dom_sf"/>
</dbReference>
<accession>A0A9D2ML04</accession>
<dbReference type="EMBL" id="DWXO01000019">
    <property type="protein sequence ID" value="HJB79663.1"/>
    <property type="molecule type" value="Genomic_DNA"/>
</dbReference>
<comment type="caution">
    <text evidence="2">The sequence shown here is derived from an EMBL/GenBank/DDBJ whole genome shotgun (WGS) entry which is preliminary data.</text>
</comment>
<dbReference type="CDD" id="cd03408">
    <property type="entry name" value="SPFH_like_u1"/>
    <property type="match status" value="1"/>
</dbReference>
<organism evidence="2 3">
    <name type="scientific">Candidatus Flavonifractor intestinigallinarum</name>
    <dbReference type="NCBI Taxonomy" id="2838586"/>
    <lineage>
        <taxon>Bacteria</taxon>
        <taxon>Bacillati</taxon>
        <taxon>Bacillota</taxon>
        <taxon>Clostridia</taxon>
        <taxon>Eubacteriales</taxon>
        <taxon>Oscillospiraceae</taxon>
        <taxon>Flavonifractor</taxon>
    </lineage>
</organism>
<reference evidence="2" key="2">
    <citation type="submission" date="2021-04" db="EMBL/GenBank/DDBJ databases">
        <authorList>
            <person name="Gilroy R."/>
        </authorList>
    </citation>
    <scope>NUCLEOTIDE SEQUENCE</scope>
    <source>
        <strain evidence="2">CHK192-8294</strain>
    </source>
</reference>
<dbReference type="SUPFAM" id="SSF117892">
    <property type="entry name" value="Band 7/SPFH domain"/>
    <property type="match status" value="1"/>
</dbReference>
<sequence length="352" mass="38081">MAWFGQGKDTIEWEEFRDDVLFYKWPAKEIKRGSRLILRPGQKAIFYSDGIVGAVFEHQGNFDIYTDIVPFFSTLKGWMSLRGDSGLRAEVYFVNAKELTLPWGTRQRIMIPTPEVPSGIPVGCNGNLIIEFRDYQTFINQVAGVKATYSLEDVADRIMGELNPVVAEAILGGQQQMGLNALVGLQQNSRKLGKAIQEELDKELSDFGLGVADVNILAFNYPPEVQKMAEKVAAQSFITDMGKYTTASMADGMSVPGSAGSAAASGMGMAMGMQMAAQMMGQMAGQPQAAQQPTQAACVCAACGYASPTQVKFCPQCGKPMGQPQPAGDRFCPNCRKMVAGKFCPDCGTPTV</sequence>
<feature type="domain" description="SPFH" evidence="1">
    <location>
        <begin position="27"/>
        <end position="234"/>
    </location>
</feature>
<dbReference type="PANTHER" id="PTHR37826:SF2">
    <property type="entry name" value="ZINC-RIBBON DOMAIN-CONTAINING PROTEIN"/>
    <property type="match status" value="1"/>
</dbReference>
<dbReference type="Proteomes" id="UP000823921">
    <property type="component" value="Unassembled WGS sequence"/>
</dbReference>
<dbReference type="Pfam" id="PF13421">
    <property type="entry name" value="Band_7_1"/>
    <property type="match status" value="1"/>
</dbReference>
<dbReference type="PANTHER" id="PTHR37826">
    <property type="entry name" value="FLOTILLIN BAND_7_5 DOMAIN PROTEIN"/>
    <property type="match status" value="1"/>
</dbReference>
<dbReference type="Gene3D" id="3.30.479.30">
    <property type="entry name" value="Band 7 domain"/>
    <property type="match status" value="1"/>
</dbReference>
<evidence type="ECO:0000259" key="1">
    <source>
        <dbReference type="Pfam" id="PF13421"/>
    </source>
</evidence>
<evidence type="ECO:0000313" key="2">
    <source>
        <dbReference type="EMBL" id="HJB79663.1"/>
    </source>
</evidence>
<proteinExistence type="predicted"/>
<dbReference type="InterPro" id="IPR033880">
    <property type="entry name" value="SPFH_YdjI"/>
</dbReference>
<dbReference type="AlphaFoldDB" id="A0A9D2ML04"/>